<dbReference type="InterPro" id="IPR036397">
    <property type="entry name" value="RNaseH_sf"/>
</dbReference>
<dbReference type="RefSeq" id="WP_076957851.1">
    <property type="nucleotide sequence ID" value="NZ_MLCO01000115.1"/>
</dbReference>
<dbReference type="SUPFAM" id="SSF53098">
    <property type="entry name" value="Ribonuclease H-like"/>
    <property type="match status" value="1"/>
</dbReference>
<evidence type="ECO:0000313" key="2">
    <source>
        <dbReference type="Proteomes" id="UP000188879"/>
    </source>
</evidence>
<comment type="caution">
    <text evidence="1">The sequence shown here is derived from an EMBL/GenBank/DDBJ whole genome shotgun (WGS) entry which is preliminary data.</text>
</comment>
<dbReference type="Proteomes" id="UP000188879">
    <property type="component" value="Unassembled WGS sequence"/>
</dbReference>
<dbReference type="InterPro" id="IPR012337">
    <property type="entry name" value="RNaseH-like_sf"/>
</dbReference>
<evidence type="ECO:0000313" key="1">
    <source>
        <dbReference type="EMBL" id="ONG53137.1"/>
    </source>
</evidence>
<accession>A0A1V2H1I7</accession>
<dbReference type="OrthoDB" id="9803925at2"/>
<dbReference type="AlphaFoldDB" id="A0A1V2H1I7"/>
<dbReference type="GO" id="GO:0003676">
    <property type="term" value="F:nucleic acid binding"/>
    <property type="evidence" value="ECO:0007669"/>
    <property type="project" value="InterPro"/>
</dbReference>
<reference evidence="1 2" key="1">
    <citation type="submission" date="2016-10" db="EMBL/GenBank/DDBJ databases">
        <title>Draft Genome sequence of Roseomonas sp. strain M3.</title>
        <authorList>
            <person name="Subhash Y."/>
            <person name="Lee S."/>
        </authorList>
    </citation>
    <scope>NUCLEOTIDE SEQUENCE [LARGE SCALE GENOMIC DNA]</scope>
    <source>
        <strain evidence="1 2">M3</strain>
    </source>
</reference>
<proteinExistence type="predicted"/>
<dbReference type="Gene3D" id="3.30.420.10">
    <property type="entry name" value="Ribonuclease H-like superfamily/Ribonuclease H"/>
    <property type="match status" value="1"/>
</dbReference>
<name>A0A1V2H1I7_9PROT</name>
<protein>
    <submittedName>
        <fullName evidence="1">Uncharacterized protein</fullName>
    </submittedName>
</protein>
<dbReference type="EMBL" id="MLCO01000115">
    <property type="protein sequence ID" value="ONG53137.1"/>
    <property type="molecule type" value="Genomic_DNA"/>
</dbReference>
<organism evidence="1 2">
    <name type="scientific">Teichococcus deserti</name>
    <dbReference type="NCBI Taxonomy" id="1817963"/>
    <lineage>
        <taxon>Bacteria</taxon>
        <taxon>Pseudomonadati</taxon>
        <taxon>Pseudomonadota</taxon>
        <taxon>Alphaproteobacteria</taxon>
        <taxon>Acetobacterales</taxon>
        <taxon>Roseomonadaceae</taxon>
        <taxon>Roseomonas</taxon>
    </lineage>
</organism>
<gene>
    <name evidence="1" type="ORF">BKE38_13370</name>
</gene>
<keyword evidence="2" id="KW-1185">Reference proteome</keyword>
<sequence length="198" mass="21421">MTLYVVVDIETDGPNPGSHSLLSFGAVACRAQGAPLARFAVNLMPLPGAAAEPRTMAWWATEPEAWAAATRDPLPAAEAMARFVDWLRALPEMPAFAGHPVAFDGYWIDWYLRRFTGHRLMKGPYDGERIFLDAALDIPTLAAGVLGLEIGQAMKKPYPEEWFGGHAHTHCALDDALGYAALLQRLLARRPALAGAGA</sequence>